<evidence type="ECO:0000313" key="1">
    <source>
        <dbReference type="EMBL" id="KAJ3978582.1"/>
    </source>
</evidence>
<reference evidence="1" key="1">
    <citation type="submission" date="2022-08" db="EMBL/GenBank/DDBJ databases">
        <authorList>
            <consortium name="DOE Joint Genome Institute"/>
            <person name="Min B."/>
            <person name="Riley R."/>
            <person name="Sierra-Patev S."/>
            <person name="Naranjo-Ortiz M."/>
            <person name="Looney B."/>
            <person name="Konkel Z."/>
            <person name="Slot J.C."/>
            <person name="Sakamoto Y."/>
            <person name="Steenwyk J.L."/>
            <person name="Rokas A."/>
            <person name="Carro J."/>
            <person name="Camarero S."/>
            <person name="Ferreira P."/>
            <person name="Molpeceres G."/>
            <person name="Ruiz-Duenas F.J."/>
            <person name="Serrano A."/>
            <person name="Henrissat B."/>
            <person name="Drula E."/>
            <person name="Hughes K.W."/>
            <person name="Mata J.L."/>
            <person name="Ishikawa N.K."/>
            <person name="Vargas-Isla R."/>
            <person name="Ushijima S."/>
            <person name="Smith C.A."/>
            <person name="Ahrendt S."/>
            <person name="Andreopoulos W."/>
            <person name="He G."/>
            <person name="Labutti K."/>
            <person name="Lipzen A."/>
            <person name="Ng V."/>
            <person name="Sandor L."/>
            <person name="Barry K."/>
            <person name="Martinez A.T."/>
            <person name="Xiao Y."/>
            <person name="Gibbons J.G."/>
            <person name="Terashima K."/>
            <person name="Hibbett D.S."/>
            <person name="Grigoriev I.V."/>
        </authorList>
    </citation>
    <scope>NUCLEOTIDE SEQUENCE</scope>
    <source>
        <strain evidence="1">TFB7829</strain>
    </source>
</reference>
<organism evidence="1 2">
    <name type="scientific">Lentinula detonsa</name>
    <dbReference type="NCBI Taxonomy" id="2804962"/>
    <lineage>
        <taxon>Eukaryota</taxon>
        <taxon>Fungi</taxon>
        <taxon>Dikarya</taxon>
        <taxon>Basidiomycota</taxon>
        <taxon>Agaricomycotina</taxon>
        <taxon>Agaricomycetes</taxon>
        <taxon>Agaricomycetidae</taxon>
        <taxon>Agaricales</taxon>
        <taxon>Marasmiineae</taxon>
        <taxon>Omphalotaceae</taxon>
        <taxon>Lentinula</taxon>
    </lineage>
</organism>
<evidence type="ECO:0008006" key="3">
    <source>
        <dbReference type="Google" id="ProtNLM"/>
    </source>
</evidence>
<dbReference type="PANTHER" id="PTHR21310:SF15">
    <property type="entry name" value="AMINOGLYCOSIDE PHOSPHOTRANSFERASE DOMAIN-CONTAINING PROTEIN"/>
    <property type="match status" value="1"/>
</dbReference>
<proteinExistence type="predicted"/>
<dbReference type="InterPro" id="IPR051678">
    <property type="entry name" value="AGP_Transferase"/>
</dbReference>
<dbReference type="Proteomes" id="UP001163850">
    <property type="component" value="Unassembled WGS sequence"/>
</dbReference>
<dbReference type="InterPro" id="IPR011009">
    <property type="entry name" value="Kinase-like_dom_sf"/>
</dbReference>
<dbReference type="PANTHER" id="PTHR21310">
    <property type="entry name" value="AMINOGLYCOSIDE PHOSPHOTRANSFERASE-RELATED-RELATED"/>
    <property type="match status" value="1"/>
</dbReference>
<dbReference type="AlphaFoldDB" id="A0AA38UP19"/>
<sequence>MSFLDYVGVDDPWIGVNVDLVALQSIVCQVFRIPTSQCGPPIVIALERHASYARVYSFQLPLRTVVARLVAPVKPLFKTEGEVAAMNFVRSHTSLPVPTVFAYCSDSSNAVGTEWLIIAEPLDYHLVVPSPSQTMPTFTPEEFFKLVAFNGNPPTRSDFDLPNREKCVELFQSIHRLYPSSTLFGPSEPSNFYFSHGDLHDGNVLIDPKSGAITGIMS</sequence>
<dbReference type="EMBL" id="MU802977">
    <property type="protein sequence ID" value="KAJ3978582.1"/>
    <property type="molecule type" value="Genomic_DNA"/>
</dbReference>
<protein>
    <recommendedName>
        <fullName evidence="3">Aminoglycoside phosphotransferase domain-containing protein</fullName>
    </recommendedName>
</protein>
<evidence type="ECO:0000313" key="2">
    <source>
        <dbReference type="Proteomes" id="UP001163850"/>
    </source>
</evidence>
<comment type="caution">
    <text evidence="1">The sequence shown here is derived from an EMBL/GenBank/DDBJ whole genome shotgun (WGS) entry which is preliminary data.</text>
</comment>
<gene>
    <name evidence="1" type="ORF">F5890DRAFT_1593975</name>
</gene>
<dbReference type="SUPFAM" id="SSF56112">
    <property type="entry name" value="Protein kinase-like (PK-like)"/>
    <property type="match status" value="1"/>
</dbReference>
<name>A0AA38UP19_9AGAR</name>
<accession>A0AA38UP19</accession>